<keyword evidence="6" id="KW-1185">Reference proteome</keyword>
<dbReference type="InterPro" id="IPR005025">
    <property type="entry name" value="FMN_Rdtase-like_dom"/>
</dbReference>
<evidence type="ECO:0000256" key="1">
    <source>
        <dbReference type="ARBA" id="ARBA00022630"/>
    </source>
</evidence>
<dbReference type="SUPFAM" id="SSF52218">
    <property type="entry name" value="Flavoproteins"/>
    <property type="match status" value="1"/>
</dbReference>
<evidence type="ECO:0000256" key="2">
    <source>
        <dbReference type="ARBA" id="ARBA00022643"/>
    </source>
</evidence>
<dbReference type="Proteomes" id="UP000609879">
    <property type="component" value="Unassembled WGS sequence"/>
</dbReference>
<evidence type="ECO:0000313" key="6">
    <source>
        <dbReference type="Proteomes" id="UP000609879"/>
    </source>
</evidence>
<dbReference type="EMBL" id="BOMI01000115">
    <property type="protein sequence ID" value="GID77182.1"/>
    <property type="molecule type" value="Genomic_DNA"/>
</dbReference>
<evidence type="ECO:0000259" key="4">
    <source>
        <dbReference type="Pfam" id="PF03358"/>
    </source>
</evidence>
<dbReference type="RefSeq" id="WP_203770878.1">
    <property type="nucleotide sequence ID" value="NZ_BAAABO010000002.1"/>
</dbReference>
<protein>
    <submittedName>
        <fullName evidence="5">FMN reductase</fullName>
    </submittedName>
</protein>
<reference evidence="5 6" key="1">
    <citation type="submission" date="2021-01" db="EMBL/GenBank/DDBJ databases">
        <title>Whole genome shotgun sequence of Actinoplanes deccanensis NBRC 13994.</title>
        <authorList>
            <person name="Komaki H."/>
            <person name="Tamura T."/>
        </authorList>
    </citation>
    <scope>NUCLEOTIDE SEQUENCE [LARGE SCALE GENOMIC DNA]</scope>
    <source>
        <strain evidence="5 6">NBRC 13994</strain>
    </source>
</reference>
<evidence type="ECO:0000256" key="3">
    <source>
        <dbReference type="ARBA" id="ARBA00023002"/>
    </source>
</evidence>
<feature type="domain" description="NADPH-dependent FMN reductase-like" evidence="4">
    <location>
        <begin position="1"/>
        <end position="135"/>
    </location>
</feature>
<dbReference type="Gene3D" id="3.40.50.360">
    <property type="match status" value="1"/>
</dbReference>
<organism evidence="5 6">
    <name type="scientific">Paractinoplanes deccanensis</name>
    <dbReference type="NCBI Taxonomy" id="113561"/>
    <lineage>
        <taxon>Bacteria</taxon>
        <taxon>Bacillati</taxon>
        <taxon>Actinomycetota</taxon>
        <taxon>Actinomycetes</taxon>
        <taxon>Micromonosporales</taxon>
        <taxon>Micromonosporaceae</taxon>
        <taxon>Paractinoplanes</taxon>
    </lineage>
</organism>
<dbReference type="Pfam" id="PF03358">
    <property type="entry name" value="FMN_red"/>
    <property type="match status" value="1"/>
</dbReference>
<keyword evidence="1" id="KW-0285">Flavoprotein</keyword>
<dbReference type="InterPro" id="IPR051814">
    <property type="entry name" value="NAD(P)H-dep_FMN_reductase"/>
</dbReference>
<name>A0ABQ3YAY9_9ACTN</name>
<sequence length="165" mass="17769">MRITVLVGNPKPLSRTRLTAESVADHFPGEDRLVVDLADHASRLFTWPDPELDELTARVAASDVLIVASPTYKATYTGLLKAFLDRYGSNGLAGVVAVPVMTGAAPDHALAVETYLRPLLVELGATVPTRGLYMVMSRMESLAEITEEWAKAHAGVLSELGARRA</sequence>
<dbReference type="PANTHER" id="PTHR43408:SF1">
    <property type="entry name" value="FMN REDUCTASE (NADPH)"/>
    <property type="match status" value="1"/>
</dbReference>
<dbReference type="PANTHER" id="PTHR43408">
    <property type="entry name" value="FMN REDUCTASE (NADPH)"/>
    <property type="match status" value="1"/>
</dbReference>
<keyword evidence="3" id="KW-0560">Oxidoreductase</keyword>
<accession>A0ABQ3YAY9</accession>
<proteinExistence type="predicted"/>
<evidence type="ECO:0000313" key="5">
    <source>
        <dbReference type="EMBL" id="GID77182.1"/>
    </source>
</evidence>
<gene>
    <name evidence="5" type="ORF">Ade02nite_58230</name>
</gene>
<comment type="caution">
    <text evidence="5">The sequence shown here is derived from an EMBL/GenBank/DDBJ whole genome shotgun (WGS) entry which is preliminary data.</text>
</comment>
<dbReference type="InterPro" id="IPR029039">
    <property type="entry name" value="Flavoprotein-like_sf"/>
</dbReference>
<keyword evidence="2" id="KW-0288">FMN</keyword>